<feature type="non-terminal residue" evidence="1">
    <location>
        <position position="60"/>
    </location>
</feature>
<keyword evidence="2" id="KW-1185">Reference proteome</keyword>
<evidence type="ECO:0000313" key="1">
    <source>
        <dbReference type="EMBL" id="KAG7046984.1"/>
    </source>
</evidence>
<reference evidence="1" key="1">
    <citation type="submission" date="2021-05" db="EMBL/GenBank/DDBJ databases">
        <title>Comparative genomics of three Colletotrichum scovillei strains and genetic complementation revealed genes involved fungal growth and virulence on chili pepper.</title>
        <authorList>
            <person name="Hsieh D.-K."/>
            <person name="Chuang S.-C."/>
            <person name="Chen C.-Y."/>
            <person name="Chao Y.-T."/>
            <person name="Lu M.-Y.J."/>
            <person name="Lee M.-H."/>
            <person name="Shih M.-C."/>
        </authorList>
    </citation>
    <scope>NUCLEOTIDE SEQUENCE</scope>
    <source>
        <strain evidence="1">Coll-153</strain>
    </source>
</reference>
<protein>
    <submittedName>
        <fullName evidence="1">Uncharacterized protein</fullName>
    </submittedName>
</protein>
<sequence length="60" mass="6716">EASLAFSKCSTPLQVREEVGTTLIFPRPHENKTGAMCFRDMLILIHLTVASRAMNDDVRP</sequence>
<organism evidence="1 2">
    <name type="scientific">Colletotrichum scovillei</name>
    <dbReference type="NCBI Taxonomy" id="1209932"/>
    <lineage>
        <taxon>Eukaryota</taxon>
        <taxon>Fungi</taxon>
        <taxon>Dikarya</taxon>
        <taxon>Ascomycota</taxon>
        <taxon>Pezizomycotina</taxon>
        <taxon>Sordariomycetes</taxon>
        <taxon>Hypocreomycetidae</taxon>
        <taxon>Glomerellales</taxon>
        <taxon>Glomerellaceae</taxon>
        <taxon>Colletotrichum</taxon>
        <taxon>Colletotrichum acutatum species complex</taxon>
    </lineage>
</organism>
<gene>
    <name evidence="1" type="ORF">JMJ77_015201</name>
</gene>
<accession>A0A9P7R3N6</accession>
<evidence type="ECO:0000313" key="2">
    <source>
        <dbReference type="Proteomes" id="UP000699042"/>
    </source>
</evidence>
<dbReference type="Proteomes" id="UP000699042">
    <property type="component" value="Unassembled WGS sequence"/>
</dbReference>
<dbReference type="EMBL" id="JAESDN010000008">
    <property type="protein sequence ID" value="KAG7046984.1"/>
    <property type="molecule type" value="Genomic_DNA"/>
</dbReference>
<comment type="caution">
    <text evidence="1">The sequence shown here is derived from an EMBL/GenBank/DDBJ whole genome shotgun (WGS) entry which is preliminary data.</text>
</comment>
<name>A0A9P7R3N6_9PEZI</name>
<dbReference type="AlphaFoldDB" id="A0A9P7R3N6"/>
<proteinExistence type="predicted"/>